<evidence type="ECO:0000256" key="1">
    <source>
        <dbReference type="SAM" id="MobiDB-lite"/>
    </source>
</evidence>
<dbReference type="OrthoDB" id="5297034at2"/>
<dbReference type="Proteomes" id="UP000298656">
    <property type="component" value="Chromosome 2"/>
</dbReference>
<evidence type="ECO:0000256" key="2">
    <source>
        <dbReference type="SAM" id="Phobius"/>
    </source>
</evidence>
<feature type="region of interest" description="Disordered" evidence="1">
    <location>
        <begin position="54"/>
        <end position="76"/>
    </location>
</feature>
<dbReference type="PANTHER" id="PTHR38441:SF1">
    <property type="entry name" value="MEMBRANE PROTEIN"/>
    <property type="match status" value="1"/>
</dbReference>
<evidence type="ECO:0000313" key="4">
    <source>
        <dbReference type="Proteomes" id="UP000298656"/>
    </source>
</evidence>
<dbReference type="Pfam" id="PF04341">
    <property type="entry name" value="DUF485"/>
    <property type="match status" value="1"/>
</dbReference>
<evidence type="ECO:0000313" key="3">
    <source>
        <dbReference type="EMBL" id="QCP52154.1"/>
    </source>
</evidence>
<accession>A0A4P8IY64</accession>
<feature type="transmembrane region" description="Helical" evidence="2">
    <location>
        <begin position="95"/>
        <end position="116"/>
    </location>
</feature>
<feature type="transmembrane region" description="Helical" evidence="2">
    <location>
        <begin position="128"/>
        <end position="151"/>
    </location>
</feature>
<keyword evidence="4" id="KW-1185">Reference proteome</keyword>
<dbReference type="EMBL" id="CP040078">
    <property type="protein sequence ID" value="QCP52154.1"/>
    <property type="molecule type" value="Genomic_DNA"/>
</dbReference>
<dbReference type="InterPro" id="IPR007436">
    <property type="entry name" value="DUF485"/>
</dbReference>
<reference evidence="3 4" key="1">
    <citation type="submission" date="2019-05" db="EMBL/GenBank/DDBJ databases">
        <title>Burkholderia sp. DHOD12, isolated from subtropical forest soil.</title>
        <authorList>
            <person name="Gao Z.-H."/>
            <person name="Qiu L.-H."/>
        </authorList>
    </citation>
    <scope>NUCLEOTIDE SEQUENCE [LARGE SCALE GENOMIC DNA]</scope>
    <source>
        <strain evidence="3 4">DHOD12</strain>
    </source>
</reference>
<proteinExistence type="predicted"/>
<sequence length="175" mass="19358">MEAHPVIRLARTLLLEHSKQMAGYTACSVKRATASMYKAPVRANKETRMIELSQQRRLAQAQPPSPPHTGDDALPRANPVHSASFEKLVDIKVRFVAPVLGLSFVFIFGTALLSGFDRPLMAEKVAGAFNVGYLLIVLMYCLSWAAATWYVHVANRRFDAQAERAILEACGKEQS</sequence>
<name>A0A4P8IY64_9BURK</name>
<keyword evidence="2" id="KW-0472">Membrane</keyword>
<organism evidence="3 4">
    <name type="scientific">Trinickia violacea</name>
    <dbReference type="NCBI Taxonomy" id="2571746"/>
    <lineage>
        <taxon>Bacteria</taxon>
        <taxon>Pseudomonadati</taxon>
        <taxon>Pseudomonadota</taxon>
        <taxon>Betaproteobacteria</taxon>
        <taxon>Burkholderiales</taxon>
        <taxon>Burkholderiaceae</taxon>
        <taxon>Trinickia</taxon>
    </lineage>
</organism>
<keyword evidence="2" id="KW-0812">Transmembrane</keyword>
<gene>
    <name evidence="3" type="ORF">FAZ95_23485</name>
</gene>
<dbReference type="KEGG" id="tvl:FAZ95_23485"/>
<dbReference type="PANTHER" id="PTHR38441">
    <property type="entry name" value="INTEGRAL MEMBRANE PROTEIN-RELATED"/>
    <property type="match status" value="1"/>
</dbReference>
<protein>
    <submittedName>
        <fullName evidence="3">DUF485 domain-containing protein</fullName>
    </submittedName>
</protein>
<keyword evidence="2" id="KW-1133">Transmembrane helix</keyword>
<dbReference type="AlphaFoldDB" id="A0A4P8IY64"/>